<reference evidence="2" key="2">
    <citation type="submission" date="2021-02" db="EMBL/GenBank/DDBJ databases">
        <authorList>
            <person name="Kimball J.A."/>
            <person name="Haas M.W."/>
            <person name="Macchietto M."/>
            <person name="Kono T."/>
            <person name="Duquette J."/>
            <person name="Shao M."/>
        </authorList>
    </citation>
    <scope>NUCLEOTIDE SEQUENCE</scope>
    <source>
        <tissue evidence="2">Fresh leaf tissue</tissue>
    </source>
</reference>
<gene>
    <name evidence="2" type="ORF">GUJ93_ZPchr0002g24057</name>
</gene>
<accession>A0A8J5RSL1</accession>
<keyword evidence="3" id="KW-1185">Reference proteome</keyword>
<feature type="region of interest" description="Disordered" evidence="1">
    <location>
        <begin position="1"/>
        <end position="24"/>
    </location>
</feature>
<evidence type="ECO:0000313" key="3">
    <source>
        <dbReference type="Proteomes" id="UP000729402"/>
    </source>
</evidence>
<name>A0A8J5RSL1_ZIZPA</name>
<organism evidence="2 3">
    <name type="scientific">Zizania palustris</name>
    <name type="common">Northern wild rice</name>
    <dbReference type="NCBI Taxonomy" id="103762"/>
    <lineage>
        <taxon>Eukaryota</taxon>
        <taxon>Viridiplantae</taxon>
        <taxon>Streptophyta</taxon>
        <taxon>Embryophyta</taxon>
        <taxon>Tracheophyta</taxon>
        <taxon>Spermatophyta</taxon>
        <taxon>Magnoliopsida</taxon>
        <taxon>Liliopsida</taxon>
        <taxon>Poales</taxon>
        <taxon>Poaceae</taxon>
        <taxon>BOP clade</taxon>
        <taxon>Oryzoideae</taxon>
        <taxon>Oryzeae</taxon>
        <taxon>Zizaniinae</taxon>
        <taxon>Zizania</taxon>
    </lineage>
</organism>
<proteinExistence type="predicted"/>
<comment type="caution">
    <text evidence="2">The sequence shown here is derived from an EMBL/GenBank/DDBJ whole genome shotgun (WGS) entry which is preliminary data.</text>
</comment>
<evidence type="ECO:0000256" key="1">
    <source>
        <dbReference type="SAM" id="MobiDB-lite"/>
    </source>
</evidence>
<dbReference type="AlphaFoldDB" id="A0A8J5RSL1"/>
<reference evidence="2" key="1">
    <citation type="journal article" date="2021" name="bioRxiv">
        <title>Whole Genome Assembly and Annotation of Northern Wild Rice, Zizania palustris L., Supports a Whole Genome Duplication in the Zizania Genus.</title>
        <authorList>
            <person name="Haas M."/>
            <person name="Kono T."/>
            <person name="Macchietto M."/>
            <person name="Millas R."/>
            <person name="McGilp L."/>
            <person name="Shao M."/>
            <person name="Duquette J."/>
            <person name="Hirsch C.N."/>
            <person name="Kimball J."/>
        </authorList>
    </citation>
    <scope>NUCLEOTIDE SEQUENCE</scope>
    <source>
        <tissue evidence="2">Fresh leaf tissue</tissue>
    </source>
</reference>
<protein>
    <submittedName>
        <fullName evidence="2">Uncharacterized protein</fullName>
    </submittedName>
</protein>
<dbReference type="EMBL" id="JAAALK010000287">
    <property type="protein sequence ID" value="KAG8056548.1"/>
    <property type="molecule type" value="Genomic_DNA"/>
</dbReference>
<dbReference type="Proteomes" id="UP000729402">
    <property type="component" value="Unassembled WGS sequence"/>
</dbReference>
<sequence>MPVARWLEASDGQAGGQSRRHRWPGSWRRRLGGAEVEAERAAKVGGAGGRAVRGGRSESATPVVGRLEVASVRRGSGGGIWAAQKRRPSGQPELAAPGAGWVAVGRAVRGGFRVTRRRRLARRCSGSGGEVRGGGGGGEGKGFGQIRVWSPRGAELTFVGQEQADGSYEKIYFSFVGPHLLDESYGRMRPSERA</sequence>
<evidence type="ECO:0000313" key="2">
    <source>
        <dbReference type="EMBL" id="KAG8056548.1"/>
    </source>
</evidence>